<organism evidence="8 9">
    <name type="scientific">Lutimaribacter marinistellae</name>
    <dbReference type="NCBI Taxonomy" id="1820329"/>
    <lineage>
        <taxon>Bacteria</taxon>
        <taxon>Pseudomonadati</taxon>
        <taxon>Pseudomonadota</taxon>
        <taxon>Alphaproteobacteria</taxon>
        <taxon>Rhodobacterales</taxon>
        <taxon>Roseobacteraceae</taxon>
        <taxon>Lutimaribacter</taxon>
    </lineage>
</organism>
<evidence type="ECO:0000256" key="1">
    <source>
        <dbReference type="ARBA" id="ARBA00004370"/>
    </source>
</evidence>
<reference evidence="9" key="1">
    <citation type="journal article" date="2019" name="Int. J. Syst. Evol. Microbiol.">
        <title>The Global Catalogue of Microorganisms (GCM) 10K type strain sequencing project: providing services to taxonomists for standard genome sequencing and annotation.</title>
        <authorList>
            <consortium name="The Broad Institute Genomics Platform"/>
            <consortium name="The Broad Institute Genome Sequencing Center for Infectious Disease"/>
            <person name="Wu L."/>
            <person name="Ma J."/>
        </authorList>
    </citation>
    <scope>NUCLEOTIDE SEQUENCE [LARGE SCALE GENOMIC DNA]</scope>
    <source>
        <strain evidence="9">KCTC 42911</strain>
    </source>
</reference>
<evidence type="ECO:0000256" key="2">
    <source>
        <dbReference type="ARBA" id="ARBA00022692"/>
    </source>
</evidence>
<dbReference type="Proteomes" id="UP001595629">
    <property type="component" value="Unassembled WGS sequence"/>
</dbReference>
<dbReference type="Pfam" id="PF14559">
    <property type="entry name" value="TPR_19"/>
    <property type="match status" value="1"/>
</dbReference>
<dbReference type="Pfam" id="PF07219">
    <property type="entry name" value="HemY_N"/>
    <property type="match status" value="1"/>
</dbReference>
<evidence type="ECO:0000256" key="4">
    <source>
        <dbReference type="ARBA" id="ARBA00023136"/>
    </source>
</evidence>
<keyword evidence="9" id="KW-1185">Reference proteome</keyword>
<keyword evidence="3 6" id="KW-1133">Transmembrane helix</keyword>
<dbReference type="PIRSF" id="PIRSF031802">
    <property type="entry name" value="UCP031802"/>
    <property type="match status" value="1"/>
</dbReference>
<dbReference type="InterPro" id="IPR010817">
    <property type="entry name" value="HemY_N"/>
</dbReference>
<dbReference type="InterPro" id="IPR016982">
    <property type="entry name" value="Mms48"/>
</dbReference>
<protein>
    <submittedName>
        <fullName evidence="8">Heme biosynthesis protein HemY</fullName>
    </submittedName>
</protein>
<keyword evidence="2 6" id="KW-0812">Transmembrane</keyword>
<feature type="domain" description="HemY N-terminal" evidence="7">
    <location>
        <begin position="30"/>
        <end position="143"/>
    </location>
</feature>
<comment type="caution">
    <text evidence="8">The sequence shown here is derived from an EMBL/GenBank/DDBJ whole genome shotgun (WGS) entry which is preliminary data.</text>
</comment>
<feature type="compositionally biased region" description="Acidic residues" evidence="5">
    <location>
        <begin position="482"/>
        <end position="494"/>
    </location>
</feature>
<proteinExistence type="predicted"/>
<feature type="compositionally biased region" description="Basic and acidic residues" evidence="5">
    <location>
        <begin position="511"/>
        <end position="523"/>
    </location>
</feature>
<evidence type="ECO:0000256" key="6">
    <source>
        <dbReference type="SAM" id="Phobius"/>
    </source>
</evidence>
<evidence type="ECO:0000256" key="3">
    <source>
        <dbReference type="ARBA" id="ARBA00022989"/>
    </source>
</evidence>
<feature type="region of interest" description="Disordered" evidence="5">
    <location>
        <begin position="461"/>
        <end position="523"/>
    </location>
</feature>
<evidence type="ECO:0000259" key="7">
    <source>
        <dbReference type="Pfam" id="PF07219"/>
    </source>
</evidence>
<dbReference type="EMBL" id="JBHRXI010000004">
    <property type="protein sequence ID" value="MFC3613367.1"/>
    <property type="molecule type" value="Genomic_DNA"/>
</dbReference>
<comment type="subcellular location">
    <subcellularLocation>
        <location evidence="1">Membrane</location>
    </subcellularLocation>
</comment>
<feature type="transmembrane region" description="Helical" evidence="6">
    <location>
        <begin position="49"/>
        <end position="76"/>
    </location>
</feature>
<gene>
    <name evidence="8" type="ORF">ACFORG_06315</name>
</gene>
<dbReference type="SUPFAM" id="SSF48452">
    <property type="entry name" value="TPR-like"/>
    <property type="match status" value="1"/>
</dbReference>
<sequence>MLWSLLKILVYVAIIGLLALGAAFLMETSGGVQVTVAGMEYTLGPLQSVIAFLILVLAVWLFFKLLTLLIATLRFLNGDETAISRYFDRGREKRGYQALADSFMALASGEGRIAMSKAHKAEKLLNKPELTTLLVAQAAEMTGDTKRASEAYKKLLSQPQTRFVGTRGIMKQRLAEGDDETARKLAEKALAMRPKHEETQDVLLKLQTKAQDWAGARSTLSAKLKSGSLPRDVYKRRDAILALSEAKEVLNEANTIEAQERAIEANRLSPDLVPAAVMSARAHLAKGKPRYATRILRKAWEVQPHPDLAHAFAEIEPDETPHARIKRFGVLSRMHPQNPETRLMMAELNIVAEDFPEARRALGDLVETGGDARAYTLMAAIERGEGSSDAVVQGWLAKALNAPRGPRWVCDNCHHIHSDWRPVCENCNSFDTLSWRTPETPEIASATGVSMLPLIVGALDRPQTTPEPQESEELAQFKEEPVENEASEAPDESEIVAPGETSSMTPPETIDAEKRPETDRPSA</sequence>
<evidence type="ECO:0000313" key="9">
    <source>
        <dbReference type="Proteomes" id="UP001595629"/>
    </source>
</evidence>
<accession>A0ABV7TEX6</accession>
<evidence type="ECO:0000256" key="5">
    <source>
        <dbReference type="SAM" id="MobiDB-lite"/>
    </source>
</evidence>
<keyword evidence="4 6" id="KW-0472">Membrane</keyword>
<evidence type="ECO:0000313" key="8">
    <source>
        <dbReference type="EMBL" id="MFC3613367.1"/>
    </source>
</evidence>
<dbReference type="Gene3D" id="1.25.40.10">
    <property type="entry name" value="Tetratricopeptide repeat domain"/>
    <property type="match status" value="1"/>
</dbReference>
<dbReference type="InterPro" id="IPR011990">
    <property type="entry name" value="TPR-like_helical_dom_sf"/>
</dbReference>
<name>A0ABV7TEX6_9RHOB</name>
<dbReference type="RefSeq" id="WP_386734536.1">
    <property type="nucleotide sequence ID" value="NZ_JBHRXI010000004.1"/>
</dbReference>